<reference evidence="2" key="2">
    <citation type="submission" date="2022-01" db="EMBL/GenBank/DDBJ databases">
        <authorList>
            <person name="Yamashiro T."/>
            <person name="Shiraishi A."/>
            <person name="Satake H."/>
            <person name="Nakayama K."/>
        </authorList>
    </citation>
    <scope>NUCLEOTIDE SEQUENCE</scope>
</reference>
<dbReference type="Proteomes" id="UP001151760">
    <property type="component" value="Unassembled WGS sequence"/>
</dbReference>
<reference evidence="2" key="1">
    <citation type="journal article" date="2022" name="Int. J. Mol. Sci.">
        <title>Draft Genome of Tanacetum Coccineum: Genomic Comparison of Closely Related Tanacetum-Family Plants.</title>
        <authorList>
            <person name="Yamashiro T."/>
            <person name="Shiraishi A."/>
            <person name="Nakayama K."/>
            <person name="Satake H."/>
        </authorList>
    </citation>
    <scope>NUCLEOTIDE SEQUENCE</scope>
</reference>
<dbReference type="Gene3D" id="3.30.420.10">
    <property type="entry name" value="Ribonuclease H-like superfamily/Ribonuclease H"/>
    <property type="match status" value="1"/>
</dbReference>
<dbReference type="PANTHER" id="PTHR42648:SF18">
    <property type="entry name" value="RETROTRANSPOSON, UNCLASSIFIED-LIKE PROTEIN"/>
    <property type="match status" value="1"/>
</dbReference>
<dbReference type="Pfam" id="PF13976">
    <property type="entry name" value="gag_pre-integrs"/>
    <property type="match status" value="1"/>
</dbReference>
<dbReference type="EMBL" id="BQNB010020301">
    <property type="protein sequence ID" value="GJT94504.1"/>
    <property type="molecule type" value="Genomic_DNA"/>
</dbReference>
<organism evidence="2 3">
    <name type="scientific">Tanacetum coccineum</name>
    <dbReference type="NCBI Taxonomy" id="301880"/>
    <lineage>
        <taxon>Eukaryota</taxon>
        <taxon>Viridiplantae</taxon>
        <taxon>Streptophyta</taxon>
        <taxon>Embryophyta</taxon>
        <taxon>Tracheophyta</taxon>
        <taxon>Spermatophyta</taxon>
        <taxon>Magnoliopsida</taxon>
        <taxon>eudicotyledons</taxon>
        <taxon>Gunneridae</taxon>
        <taxon>Pentapetalae</taxon>
        <taxon>asterids</taxon>
        <taxon>campanulids</taxon>
        <taxon>Asterales</taxon>
        <taxon>Asteraceae</taxon>
        <taxon>Asteroideae</taxon>
        <taxon>Anthemideae</taxon>
        <taxon>Anthemidinae</taxon>
        <taxon>Tanacetum</taxon>
    </lineage>
</organism>
<dbReference type="InterPro" id="IPR036397">
    <property type="entry name" value="RNaseH_sf"/>
</dbReference>
<proteinExistence type="predicted"/>
<comment type="caution">
    <text evidence="2">The sequence shown here is derived from an EMBL/GenBank/DDBJ whole genome shotgun (WGS) entry which is preliminary data.</text>
</comment>
<name>A0ABQ5I3X7_9ASTR</name>
<evidence type="ECO:0000313" key="2">
    <source>
        <dbReference type="EMBL" id="GJT94504.1"/>
    </source>
</evidence>
<protein>
    <submittedName>
        <fullName evidence="2">Retrovirus-related pol polyprotein from transposon TNT 1-94</fullName>
    </submittedName>
</protein>
<evidence type="ECO:0000313" key="3">
    <source>
        <dbReference type="Proteomes" id="UP001151760"/>
    </source>
</evidence>
<dbReference type="InterPro" id="IPR012337">
    <property type="entry name" value="RNaseH-like_sf"/>
</dbReference>
<sequence>MKALLGSHDVWEIVEKGIKKVDDESSLSAAQRANFQKARKKHQSALMLIYQSHEETFMKRRRERTLRVSSILKFLFQRMIKEAFYMEKSKDEDVVLFEVAVVSKAEDKDKEAKISKKKMRTNGPHIEEVMGEASNLKVRGEEDLFLEMEKSKYNVTFGDESKAPVKGKDRSVTIRNQEGKLIAKVHMTKNRMFILKIQHDEANCLKSFLKDHSWLWYRRYGRLSFGDLILLSSKRLVKGLDQIDHLNQVCEGCLLGKHASSSFLKEATSRAKELLQLIHMNLCRLITPPSYAFEAFKKFKAMVEKVRGLKIRFIRSDRCGEFLSKESNKFCADNGIRRFLTAPYSSQQSRVVERKNRTIFNMFRQQDSTRSIEWDEAYRITYKDIWEHNVVVSRDVEFNKEGSWDWRTKENERYDFLPMTNEEEICESSEEGLEVGSIRRIQGIRYGVLEFLGVGTTFDIFQNIHILYFQYSVLTSSGYGVLTFFPLWSLVSAGTDTPYLP</sequence>
<accession>A0ABQ5I3X7</accession>
<dbReference type="SUPFAM" id="SSF53098">
    <property type="entry name" value="Ribonuclease H-like"/>
    <property type="match status" value="1"/>
</dbReference>
<feature type="domain" description="GAG-pre-integrase" evidence="1">
    <location>
        <begin position="192"/>
        <end position="258"/>
    </location>
</feature>
<dbReference type="PANTHER" id="PTHR42648">
    <property type="entry name" value="TRANSPOSASE, PUTATIVE-RELATED"/>
    <property type="match status" value="1"/>
</dbReference>
<dbReference type="InterPro" id="IPR039537">
    <property type="entry name" value="Retrotran_Ty1/copia-like"/>
</dbReference>
<evidence type="ECO:0000259" key="1">
    <source>
        <dbReference type="Pfam" id="PF13976"/>
    </source>
</evidence>
<keyword evidence="3" id="KW-1185">Reference proteome</keyword>
<dbReference type="InterPro" id="IPR025724">
    <property type="entry name" value="GAG-pre-integrase_dom"/>
</dbReference>
<gene>
    <name evidence="2" type="ORF">Tco_1090022</name>
</gene>